<evidence type="ECO:0000313" key="1">
    <source>
        <dbReference type="EMBL" id="GAL62213.1"/>
    </source>
</evidence>
<protein>
    <submittedName>
        <fullName evidence="2">Uncharacterized protein</fullName>
    </submittedName>
</protein>
<dbReference type="EMBL" id="BBNQ01000005">
    <property type="protein sequence ID" value="GAL62213.1"/>
    <property type="molecule type" value="Genomic_DNA"/>
</dbReference>
<name>A0A090X0A9_9FLAO</name>
<proteinExistence type="predicted"/>
<comment type="caution">
    <text evidence="2">The sequence shown here is derived from an EMBL/GenBank/DDBJ whole genome shotgun (WGS) entry which is preliminary data.</text>
</comment>
<reference evidence="3 4" key="1">
    <citation type="journal article" date="2014" name="Genome Announc.">
        <title>Draft Genome Sequences of Marine Flavobacterium Algibacter lectus Strains SS8 and NR4.</title>
        <authorList>
            <person name="Takatani N."/>
            <person name="Nakanishi M."/>
            <person name="Meirelles P."/>
            <person name="Mino S."/>
            <person name="Suda W."/>
            <person name="Oshima K."/>
            <person name="Hattori M."/>
            <person name="Ohkuma M."/>
            <person name="Hosokawa M."/>
            <person name="Miyashita K."/>
            <person name="Thompson F.L."/>
            <person name="Niwa A."/>
            <person name="Sawabe T."/>
            <person name="Sawabe T."/>
        </authorList>
    </citation>
    <scope>NUCLEOTIDE SEQUENCE [LARGE SCALE GENOMIC DNA]</scope>
    <source>
        <strain evidence="2">JCM 19274</strain>
        <strain evidence="1 4">JCM 19300</strain>
        <strain evidence="3">JCM19274</strain>
    </source>
</reference>
<gene>
    <name evidence="2" type="ORF">JCM19274_3878</name>
    <name evidence="1" type="ORF">JCM19300_2964</name>
</gene>
<evidence type="ECO:0000313" key="4">
    <source>
        <dbReference type="Proteomes" id="UP000029644"/>
    </source>
</evidence>
<dbReference type="EMBL" id="BBNU01000014">
    <property type="protein sequence ID" value="GAL81134.1"/>
    <property type="molecule type" value="Genomic_DNA"/>
</dbReference>
<dbReference type="AlphaFoldDB" id="A0A090X0A9"/>
<dbReference type="Proteomes" id="UP000029644">
    <property type="component" value="Unassembled WGS sequence"/>
</dbReference>
<evidence type="ECO:0000313" key="2">
    <source>
        <dbReference type="EMBL" id="GAL81134.1"/>
    </source>
</evidence>
<dbReference type="Proteomes" id="UP000029643">
    <property type="component" value="Unassembled WGS sequence"/>
</dbReference>
<sequence>MNCLNINKWCSALLVVSFFVLNTSCKQNREVSVLEVDEVSIVEIKNEIERVEQCIGG</sequence>
<evidence type="ECO:0000313" key="3">
    <source>
        <dbReference type="Proteomes" id="UP000029643"/>
    </source>
</evidence>
<organism evidence="2 3">
    <name type="scientific">Algibacter lectus</name>
    <dbReference type="NCBI Taxonomy" id="221126"/>
    <lineage>
        <taxon>Bacteria</taxon>
        <taxon>Pseudomonadati</taxon>
        <taxon>Bacteroidota</taxon>
        <taxon>Flavobacteriia</taxon>
        <taxon>Flavobacteriales</taxon>
        <taxon>Flavobacteriaceae</taxon>
        <taxon>Algibacter</taxon>
    </lineage>
</organism>
<accession>A0A090X0A9</accession>